<evidence type="ECO:0008006" key="4">
    <source>
        <dbReference type="Google" id="ProtNLM"/>
    </source>
</evidence>
<dbReference type="Proteomes" id="UP000346198">
    <property type="component" value="Unassembled WGS sequence"/>
</dbReference>
<evidence type="ECO:0000256" key="1">
    <source>
        <dbReference type="SAM" id="Phobius"/>
    </source>
</evidence>
<proteinExistence type="predicted"/>
<keyword evidence="1" id="KW-1133">Transmembrane helix</keyword>
<dbReference type="AlphaFoldDB" id="A0A6C2UNQ1"/>
<sequence>MISLSLCAILVVFVCFPLVVTFVLALYYSLRNLHHPTREKESIYECANCGHVYAFARNRPMDRCPRCGNLNEAVRTQ</sequence>
<keyword evidence="1" id="KW-0472">Membrane</keyword>
<evidence type="ECO:0000313" key="3">
    <source>
        <dbReference type="Proteomes" id="UP000346198"/>
    </source>
</evidence>
<protein>
    <recommendedName>
        <fullName evidence="4">Hydrogenase nickel incorporation protein HypA</fullName>
    </recommendedName>
</protein>
<dbReference type="Gene3D" id="2.20.28.10">
    <property type="match status" value="1"/>
</dbReference>
<feature type="transmembrane region" description="Helical" evidence="1">
    <location>
        <begin position="6"/>
        <end position="30"/>
    </location>
</feature>
<dbReference type="EMBL" id="CAAHFH010000002">
    <property type="protein sequence ID" value="VGO21573.1"/>
    <property type="molecule type" value="Genomic_DNA"/>
</dbReference>
<name>A0A6C2UNQ1_9BACT</name>
<dbReference type="SUPFAM" id="SSF57802">
    <property type="entry name" value="Rubredoxin-like"/>
    <property type="match status" value="1"/>
</dbReference>
<dbReference type="RefSeq" id="WP_136063021.1">
    <property type="nucleotide sequence ID" value="NZ_CAAHFH010000002.1"/>
</dbReference>
<evidence type="ECO:0000313" key="2">
    <source>
        <dbReference type="EMBL" id="VGO21573.1"/>
    </source>
</evidence>
<accession>A0A6C2UNQ1</accession>
<organism evidence="2 3">
    <name type="scientific">Pontiella sulfatireligans</name>
    <dbReference type="NCBI Taxonomy" id="2750658"/>
    <lineage>
        <taxon>Bacteria</taxon>
        <taxon>Pseudomonadati</taxon>
        <taxon>Kiritimatiellota</taxon>
        <taxon>Kiritimatiellia</taxon>
        <taxon>Kiritimatiellales</taxon>
        <taxon>Pontiellaceae</taxon>
        <taxon>Pontiella</taxon>
    </lineage>
</organism>
<keyword evidence="3" id="KW-1185">Reference proteome</keyword>
<gene>
    <name evidence="2" type="ORF">SCARR_03647</name>
</gene>
<reference evidence="2 3" key="1">
    <citation type="submission" date="2019-04" db="EMBL/GenBank/DDBJ databases">
        <authorList>
            <person name="Van Vliet M D."/>
        </authorList>
    </citation>
    <scope>NUCLEOTIDE SEQUENCE [LARGE SCALE GENOMIC DNA]</scope>
    <source>
        <strain evidence="2 3">F21</strain>
    </source>
</reference>
<keyword evidence="1" id="KW-0812">Transmembrane</keyword>